<reference evidence="2" key="5">
    <citation type="submission" date="2025-09" db="UniProtKB">
        <authorList>
            <consortium name="Ensembl"/>
        </authorList>
    </citation>
    <scope>IDENTIFICATION</scope>
</reference>
<keyword evidence="3" id="KW-1185">Reference proteome</keyword>
<evidence type="ECO:0000313" key="2">
    <source>
        <dbReference type="Ensembl" id="ENSCMIP00000047007.1"/>
    </source>
</evidence>
<dbReference type="GO" id="GO:0005829">
    <property type="term" value="C:cytosol"/>
    <property type="evidence" value="ECO:0007669"/>
    <property type="project" value="TreeGrafter"/>
</dbReference>
<dbReference type="AlphaFoldDB" id="A0A4W3JW00"/>
<dbReference type="PANTHER" id="PTHR13196:SF24">
    <property type="entry name" value="DENN DOMAIN-CONTAINING PROTEIN 1B"/>
    <property type="match status" value="1"/>
</dbReference>
<accession>A0A4W3JW00</accession>
<feature type="compositionally biased region" description="Low complexity" evidence="1">
    <location>
        <begin position="355"/>
        <end position="368"/>
    </location>
</feature>
<dbReference type="Ensembl" id="ENSCMIT00000047672.1">
    <property type="protein sequence ID" value="ENSCMIP00000047007.1"/>
    <property type="gene ID" value="ENSCMIG00000019294.1"/>
</dbReference>
<protein>
    <submittedName>
        <fullName evidence="2">Uncharacterized protein</fullName>
    </submittedName>
</protein>
<feature type="region of interest" description="Disordered" evidence="1">
    <location>
        <begin position="45"/>
        <end position="132"/>
    </location>
</feature>
<proteinExistence type="predicted"/>
<reference evidence="3" key="1">
    <citation type="journal article" date="2006" name="Science">
        <title>Ancient noncoding elements conserved in the human genome.</title>
        <authorList>
            <person name="Venkatesh B."/>
            <person name="Kirkness E.F."/>
            <person name="Loh Y.H."/>
            <person name="Halpern A.L."/>
            <person name="Lee A.P."/>
            <person name="Johnson J."/>
            <person name="Dandona N."/>
            <person name="Viswanathan L.D."/>
            <person name="Tay A."/>
            <person name="Venter J.C."/>
            <person name="Strausberg R.L."/>
            <person name="Brenner S."/>
        </authorList>
    </citation>
    <scope>NUCLEOTIDE SEQUENCE [LARGE SCALE GENOMIC DNA]</scope>
</reference>
<dbReference type="GO" id="GO:0016607">
    <property type="term" value="C:nuclear speck"/>
    <property type="evidence" value="ECO:0007669"/>
    <property type="project" value="TreeGrafter"/>
</dbReference>
<dbReference type="PANTHER" id="PTHR13196">
    <property type="entry name" value="DENN DOMAIN-CONTAINING"/>
    <property type="match status" value="1"/>
</dbReference>
<reference evidence="3" key="3">
    <citation type="journal article" date="2014" name="Nature">
        <title>Elephant shark genome provides unique insights into gnathostome evolution.</title>
        <authorList>
            <consortium name="International Elephant Shark Genome Sequencing Consortium"/>
            <person name="Venkatesh B."/>
            <person name="Lee A.P."/>
            <person name="Ravi V."/>
            <person name="Maurya A.K."/>
            <person name="Lian M.M."/>
            <person name="Swann J.B."/>
            <person name="Ohta Y."/>
            <person name="Flajnik M.F."/>
            <person name="Sutoh Y."/>
            <person name="Kasahara M."/>
            <person name="Hoon S."/>
            <person name="Gangu V."/>
            <person name="Roy S.W."/>
            <person name="Irimia M."/>
            <person name="Korzh V."/>
            <person name="Kondrychyn I."/>
            <person name="Lim Z.W."/>
            <person name="Tay B.H."/>
            <person name="Tohari S."/>
            <person name="Kong K.W."/>
            <person name="Ho S."/>
            <person name="Lorente-Galdos B."/>
            <person name="Quilez J."/>
            <person name="Marques-Bonet T."/>
            <person name="Raney B.J."/>
            <person name="Ingham P.W."/>
            <person name="Tay A."/>
            <person name="Hillier L.W."/>
            <person name="Minx P."/>
            <person name="Boehm T."/>
            <person name="Wilson R.K."/>
            <person name="Brenner S."/>
            <person name="Warren W.C."/>
        </authorList>
    </citation>
    <scope>NUCLEOTIDE SEQUENCE [LARGE SCALE GENOMIC DNA]</scope>
</reference>
<evidence type="ECO:0000256" key="1">
    <source>
        <dbReference type="SAM" id="MobiDB-lite"/>
    </source>
</evidence>
<dbReference type="InterPro" id="IPR040032">
    <property type="entry name" value="DENND1A/B/C"/>
</dbReference>
<dbReference type="GO" id="GO:0005085">
    <property type="term" value="F:guanyl-nucleotide exchange factor activity"/>
    <property type="evidence" value="ECO:0007669"/>
    <property type="project" value="InterPro"/>
</dbReference>
<dbReference type="STRING" id="7868.ENSCMIP00000047007"/>
<dbReference type="OMA" id="EVCLINE"/>
<name>A0A4W3JW00_CALMI</name>
<sequence length="368" mass="40336">MQTVKKGGALINTVMTKANPAMKTVYKFAKNHAKLGIKEVKSMLKQKETNEEEDDSLCSDGLSPNLQRRSNSDQLQNRFPATKRKNKVRPQHSHAGNHVEDDETDRASKVSSEDSGEVSAYIDDSDDSEQMDLESQYPAQMDLLGEILDTLSTTSSEQGKLYAAKSLDFFKSMDDINYKAGNKSNTPSEGNLAELGLKDASHLDWHLGQDDTVVHRKPLPPSPRKPPCFAQSPVTLEKKACKNSCVFAEDFTDITKTLVDSSLSSTSTATVACGIESNKEGKISPKVKEQKQTLTSADSTSEQQCPEVKPRYPSVLIPWEKEDSLIKSKGDSNEIDLLKEIDCLCSSFETGQPISSASSSTANSESKV</sequence>
<organism evidence="2 3">
    <name type="scientific">Callorhinchus milii</name>
    <name type="common">Ghost shark</name>
    <dbReference type="NCBI Taxonomy" id="7868"/>
    <lineage>
        <taxon>Eukaryota</taxon>
        <taxon>Metazoa</taxon>
        <taxon>Chordata</taxon>
        <taxon>Craniata</taxon>
        <taxon>Vertebrata</taxon>
        <taxon>Chondrichthyes</taxon>
        <taxon>Holocephali</taxon>
        <taxon>Chimaeriformes</taxon>
        <taxon>Callorhinchidae</taxon>
        <taxon>Callorhinchus</taxon>
    </lineage>
</organism>
<dbReference type="InParanoid" id="A0A4W3JW00"/>
<reference evidence="2" key="4">
    <citation type="submission" date="2025-08" db="UniProtKB">
        <authorList>
            <consortium name="Ensembl"/>
        </authorList>
    </citation>
    <scope>IDENTIFICATION</scope>
</reference>
<reference evidence="3" key="2">
    <citation type="journal article" date="2007" name="PLoS Biol.">
        <title>Survey sequencing and comparative analysis of the elephant shark (Callorhinchus milii) genome.</title>
        <authorList>
            <person name="Venkatesh B."/>
            <person name="Kirkness E.F."/>
            <person name="Loh Y.H."/>
            <person name="Halpern A.L."/>
            <person name="Lee A.P."/>
            <person name="Johnson J."/>
            <person name="Dandona N."/>
            <person name="Viswanathan L.D."/>
            <person name="Tay A."/>
            <person name="Venter J.C."/>
            <person name="Strausberg R.L."/>
            <person name="Brenner S."/>
        </authorList>
    </citation>
    <scope>NUCLEOTIDE SEQUENCE [LARGE SCALE GENOMIC DNA]</scope>
</reference>
<feature type="compositionally biased region" description="Acidic residues" evidence="1">
    <location>
        <begin position="123"/>
        <end position="132"/>
    </location>
</feature>
<feature type="region of interest" description="Disordered" evidence="1">
    <location>
        <begin position="349"/>
        <end position="368"/>
    </location>
</feature>
<dbReference type="Proteomes" id="UP000314986">
    <property type="component" value="Unassembled WGS sequence"/>
</dbReference>
<feature type="compositionally biased region" description="Polar residues" evidence="1">
    <location>
        <begin position="62"/>
        <end position="79"/>
    </location>
</feature>
<feature type="compositionally biased region" description="Basic residues" evidence="1">
    <location>
        <begin position="81"/>
        <end position="92"/>
    </location>
</feature>
<evidence type="ECO:0000313" key="3">
    <source>
        <dbReference type="Proteomes" id="UP000314986"/>
    </source>
</evidence>
<dbReference type="GO" id="GO:0006897">
    <property type="term" value="P:endocytosis"/>
    <property type="evidence" value="ECO:0007669"/>
    <property type="project" value="TreeGrafter"/>
</dbReference>
<dbReference type="GeneTree" id="ENSGT00940000155446"/>
<dbReference type="GO" id="GO:1901981">
    <property type="term" value="F:phosphatidylinositol phosphate binding"/>
    <property type="evidence" value="ECO:0007669"/>
    <property type="project" value="TreeGrafter"/>
</dbReference>
<dbReference type="GO" id="GO:0032456">
    <property type="term" value="P:endocytic recycling"/>
    <property type="evidence" value="ECO:0007669"/>
    <property type="project" value="TreeGrafter"/>
</dbReference>